<organism evidence="1 3">
    <name type="scientific">Xanthomonas hortorum pv. vitians</name>
    <dbReference type="NCBI Taxonomy" id="83224"/>
    <lineage>
        <taxon>Bacteria</taxon>
        <taxon>Pseudomonadati</taxon>
        <taxon>Pseudomonadota</taxon>
        <taxon>Gammaproteobacteria</taxon>
        <taxon>Lysobacterales</taxon>
        <taxon>Lysobacteraceae</taxon>
        <taxon>Xanthomonas</taxon>
    </lineage>
</organism>
<evidence type="ECO:0000313" key="1">
    <source>
        <dbReference type="EMBL" id="CAD0307370.1"/>
    </source>
</evidence>
<protein>
    <submittedName>
        <fullName evidence="1">Uncharacterized protein</fullName>
    </submittedName>
</protein>
<reference evidence="1 3" key="1">
    <citation type="submission" date="2020-07" db="EMBL/GenBank/DDBJ databases">
        <authorList>
            <person name="Pothier F. J."/>
        </authorList>
    </citation>
    <scope>NUCLEOTIDE SEQUENCE [LARGE SCALE GENOMIC DNA]</scope>
    <source>
        <strain evidence="1 3">CFBP 498</strain>
    </source>
</reference>
<evidence type="ECO:0000313" key="2">
    <source>
        <dbReference type="EMBL" id="MDV7247799.1"/>
    </source>
</evidence>
<reference evidence="2 4" key="2">
    <citation type="submission" date="2023-10" db="EMBL/GenBank/DDBJ databases">
        <title>A new tool for lettuce pathogen research.</title>
        <authorList>
            <person name="Horton K.N."/>
            <person name="Cseke L.J."/>
            <person name="Badiwe M."/>
            <person name="Tesfaye D."/>
            <person name="Klein A."/>
            <person name="Su J."/>
            <person name="Potnis N."/>
            <person name="Gassmann W."/>
        </authorList>
    </citation>
    <scope>NUCLEOTIDE SEQUENCE [LARGE SCALE GENOMIC DNA]</scope>
    <source>
        <strain evidence="2 4">JSKH1901</strain>
    </source>
</reference>
<keyword evidence="3" id="KW-1185">Reference proteome</keyword>
<proteinExistence type="predicted"/>
<evidence type="ECO:0000313" key="3">
    <source>
        <dbReference type="Proteomes" id="UP000515406"/>
    </source>
</evidence>
<gene>
    <name evidence="1" type="ORF">CFBP498_07960</name>
    <name evidence="2" type="ORF">R4K57_05045</name>
</gene>
<dbReference type="EMBL" id="LR828257">
    <property type="protein sequence ID" value="CAD0307375.1"/>
    <property type="molecule type" value="Genomic_DNA"/>
</dbReference>
<dbReference type="AlphaFoldDB" id="A0A6V7BYH7"/>
<evidence type="ECO:0000313" key="4">
    <source>
        <dbReference type="Proteomes" id="UP001187425"/>
    </source>
</evidence>
<accession>A0A6V7BYH7</accession>
<dbReference type="RefSeq" id="WP_180313726.1">
    <property type="nucleotide sequence ID" value="NZ_JAJTZO010000055.1"/>
</dbReference>
<dbReference type="Proteomes" id="UP001187425">
    <property type="component" value="Unassembled WGS sequence"/>
</dbReference>
<name>A0A6V7BYH7_9XANT</name>
<dbReference type="EMBL" id="JAWMQI010000012">
    <property type="protein sequence ID" value="MDV7247799.1"/>
    <property type="molecule type" value="Genomic_DNA"/>
</dbReference>
<sequence length="309" mass="34720">MFVFTRRAIQQMLYGIAPWMPAIPLAELVSRLNTPYTNRLPQMWEVAWLYALGSVVKIEHERPLPGGKPDLWFNVRSNGSDVQVIADITTLSDTTLHELNPFEKLSEAVHKQARKAGLEGGGFHIRAEHFESIIKDGKKVQLLIPTGPAFEQLVKKQIKPFANKVAADPLRPQRLDIDESGAKFTVDYKGPSEYSQGSHRSYNVTLSPKKNVLYNRLNDKTSQLRGAPDGAVRMLVICDGDCTLLRENRPLEGLNSQHIVQSFLQGSQTIDIVLLVTVLDNGRTIFQRRDPMRVECRMVAAPTRPVQSI</sequence>
<dbReference type="Proteomes" id="UP000515406">
    <property type="component" value="Chromosome"/>
</dbReference>
<dbReference type="EMBL" id="LR828257">
    <property type="protein sequence ID" value="CAD0307370.1"/>
    <property type="molecule type" value="Genomic_DNA"/>
</dbReference>